<evidence type="ECO:0000256" key="9">
    <source>
        <dbReference type="ARBA" id="ARBA00023180"/>
    </source>
</evidence>
<dbReference type="Gene3D" id="2.60.40.1180">
    <property type="entry name" value="Golgi alpha-mannosidase II"/>
    <property type="match status" value="1"/>
</dbReference>
<evidence type="ECO:0000256" key="8">
    <source>
        <dbReference type="ARBA" id="ARBA00023136"/>
    </source>
</evidence>
<evidence type="ECO:0000256" key="1">
    <source>
        <dbReference type="ARBA" id="ARBA00001462"/>
    </source>
</evidence>
<organism evidence="12 13">
    <name type="scientific">Candolleomyces aberdarensis</name>
    <dbReference type="NCBI Taxonomy" id="2316362"/>
    <lineage>
        <taxon>Eukaryota</taxon>
        <taxon>Fungi</taxon>
        <taxon>Dikarya</taxon>
        <taxon>Basidiomycota</taxon>
        <taxon>Agaricomycotina</taxon>
        <taxon>Agaricomycetes</taxon>
        <taxon>Agaricomycetidae</taxon>
        <taxon>Agaricales</taxon>
        <taxon>Agaricineae</taxon>
        <taxon>Psathyrellaceae</taxon>
        <taxon>Candolleomyces</taxon>
    </lineage>
</organism>
<dbReference type="Pfam" id="PF22848">
    <property type="entry name" value="ASD1_dom"/>
    <property type="match status" value="1"/>
</dbReference>
<comment type="similarity">
    <text evidence="4">Belongs to the glycosyl hydrolase 51 family.</text>
</comment>
<dbReference type="EMBL" id="SDEE01000369">
    <property type="protein sequence ID" value="RXW17123.1"/>
    <property type="molecule type" value="Genomic_DNA"/>
</dbReference>
<comment type="subcellular location">
    <subcellularLocation>
        <location evidence="2">Membrane</location>
    </subcellularLocation>
</comment>
<evidence type="ECO:0000256" key="4">
    <source>
        <dbReference type="ARBA" id="ARBA00007186"/>
    </source>
</evidence>
<evidence type="ECO:0000256" key="6">
    <source>
        <dbReference type="ARBA" id="ARBA00022729"/>
    </source>
</evidence>
<name>A0A4Q2DBW9_9AGAR</name>
<keyword evidence="7" id="KW-0378">Hydrolase</keyword>
<gene>
    <name evidence="12" type="ORF">EST38_g8728</name>
</gene>
<keyword evidence="9" id="KW-0325">Glycoprotein</keyword>
<keyword evidence="13" id="KW-1185">Reference proteome</keyword>
<keyword evidence="8" id="KW-0472">Membrane</keyword>
<keyword evidence="6" id="KW-0732">Signal</keyword>
<feature type="region of interest" description="Disordered" evidence="10">
    <location>
        <begin position="1"/>
        <end position="27"/>
    </location>
</feature>
<dbReference type="SUPFAM" id="SSF51445">
    <property type="entry name" value="(Trans)glycosidases"/>
    <property type="match status" value="1"/>
</dbReference>
<proteinExistence type="inferred from homology"/>
<protein>
    <recommendedName>
        <fullName evidence="5">non-reducing end alpha-L-arabinofuranosidase</fullName>
        <ecNumber evidence="5">3.2.1.55</ecNumber>
    </recommendedName>
</protein>
<dbReference type="InterPro" id="IPR013780">
    <property type="entry name" value="Glyco_hydro_b"/>
</dbReference>
<dbReference type="SMART" id="SM00813">
    <property type="entry name" value="Alpha-L-AF_C"/>
    <property type="match status" value="1"/>
</dbReference>
<evidence type="ECO:0000256" key="5">
    <source>
        <dbReference type="ARBA" id="ARBA00012670"/>
    </source>
</evidence>
<dbReference type="PANTHER" id="PTHR31776:SF0">
    <property type="entry name" value="ALPHA-L-ARABINOFURANOSIDASE 1"/>
    <property type="match status" value="1"/>
</dbReference>
<comment type="pathway">
    <text evidence="3">Glycan metabolism; L-arabinan degradation.</text>
</comment>
<dbReference type="InterPro" id="IPR055235">
    <property type="entry name" value="ASD1_cat"/>
</dbReference>
<evidence type="ECO:0000313" key="12">
    <source>
        <dbReference type="EMBL" id="RXW17123.1"/>
    </source>
</evidence>
<dbReference type="OrthoDB" id="406864at2759"/>
<dbReference type="STRING" id="2316362.A0A4Q2DBW9"/>
<dbReference type="Gene3D" id="2.40.160.50">
    <property type="entry name" value="membrane protein fhac: a member of the omp85/tpsb transporter family"/>
    <property type="match status" value="1"/>
</dbReference>
<dbReference type="InterPro" id="IPR017853">
    <property type="entry name" value="GH"/>
</dbReference>
<evidence type="ECO:0000256" key="10">
    <source>
        <dbReference type="SAM" id="MobiDB-lite"/>
    </source>
</evidence>
<dbReference type="Gene3D" id="3.20.20.80">
    <property type="entry name" value="Glycosidases"/>
    <property type="match status" value="1"/>
</dbReference>
<comment type="caution">
    <text evidence="12">The sequence shown here is derived from an EMBL/GenBank/DDBJ whole genome shotgun (WGS) entry which is preliminary data.</text>
</comment>
<accession>A0A4Q2DBW9</accession>
<evidence type="ECO:0000256" key="2">
    <source>
        <dbReference type="ARBA" id="ARBA00004370"/>
    </source>
</evidence>
<dbReference type="GO" id="GO:0046556">
    <property type="term" value="F:alpha-L-arabinofuranosidase activity"/>
    <property type="evidence" value="ECO:0007669"/>
    <property type="project" value="UniProtKB-EC"/>
</dbReference>
<evidence type="ECO:0000259" key="11">
    <source>
        <dbReference type="SMART" id="SM00813"/>
    </source>
</evidence>
<dbReference type="Pfam" id="PF01103">
    <property type="entry name" value="Omp85"/>
    <property type="match status" value="1"/>
</dbReference>
<dbReference type="GO" id="GO:0019867">
    <property type="term" value="C:outer membrane"/>
    <property type="evidence" value="ECO:0007669"/>
    <property type="project" value="InterPro"/>
</dbReference>
<evidence type="ECO:0000256" key="3">
    <source>
        <dbReference type="ARBA" id="ARBA00004834"/>
    </source>
</evidence>
<feature type="domain" description="Alpha-L-arabinofuranosidase C-terminal" evidence="11">
    <location>
        <begin position="904"/>
        <end position="1041"/>
    </location>
</feature>
<dbReference type="GO" id="GO:0046373">
    <property type="term" value="P:L-arabinose metabolic process"/>
    <property type="evidence" value="ECO:0007669"/>
    <property type="project" value="InterPro"/>
</dbReference>
<dbReference type="Proteomes" id="UP000290288">
    <property type="component" value="Unassembled WGS sequence"/>
</dbReference>
<evidence type="ECO:0000256" key="7">
    <source>
        <dbReference type="ARBA" id="ARBA00022801"/>
    </source>
</evidence>
<dbReference type="InterPro" id="IPR010720">
    <property type="entry name" value="Alpha-L-AF_C"/>
</dbReference>
<dbReference type="UniPathway" id="UPA00667"/>
<dbReference type="PANTHER" id="PTHR31776">
    <property type="entry name" value="ALPHA-L-ARABINOFURANOSIDASE 1"/>
    <property type="match status" value="1"/>
</dbReference>
<evidence type="ECO:0000313" key="13">
    <source>
        <dbReference type="Proteomes" id="UP000290288"/>
    </source>
</evidence>
<dbReference type="InterPro" id="IPR000184">
    <property type="entry name" value="Bac_surfAg_D15"/>
</dbReference>
<dbReference type="AlphaFoldDB" id="A0A4Q2DBW9"/>
<dbReference type="InterPro" id="IPR051563">
    <property type="entry name" value="Glycosyl_Hydrolase_51"/>
</dbReference>
<dbReference type="GO" id="GO:0031222">
    <property type="term" value="P:arabinan catabolic process"/>
    <property type="evidence" value="ECO:0007669"/>
    <property type="project" value="UniProtKB-UniPathway"/>
</dbReference>
<dbReference type="EC" id="3.2.1.55" evidence="5"/>
<comment type="catalytic activity">
    <reaction evidence="1">
        <text>Hydrolysis of terminal non-reducing alpha-L-arabinofuranoside residues in alpha-L-arabinosides.</text>
        <dbReference type="EC" id="3.2.1.55"/>
    </reaction>
</comment>
<dbReference type="Pfam" id="PF06964">
    <property type="entry name" value="Alpha-L-AF_C"/>
    <property type="match status" value="1"/>
</dbReference>
<reference evidence="12 13" key="1">
    <citation type="submission" date="2019-01" db="EMBL/GenBank/DDBJ databases">
        <title>Draft genome sequence of Psathyrella aberdarensis IHI B618.</title>
        <authorList>
            <person name="Buettner E."/>
            <person name="Kellner H."/>
        </authorList>
    </citation>
    <scope>NUCLEOTIDE SEQUENCE [LARGE SCALE GENOMIC DNA]</scope>
    <source>
        <strain evidence="12 13">IHI B618</strain>
    </source>
</reference>
<sequence>MSEEPSHSLRPPLHNSSAPRDKEPKEIEKIRKWQEERIARRLRGEYESAVLHLQEVIDGNLKNPVSIASVRVEGAKNTRKSFLGSIIDPILAANSTSVEDGRSNLESVLHTTRKVADILKKADIFTSVEAQIEHARDPLAPNRDVDVVFRTKERGRYTVTSSTELGNNEGSASASATVRNVFGGAETLTANVSLGTKTRRSYSATLTTPLTPDLNTFGTLNIYGLERDQTSYASCSEGLRGVRTTIKGGGHEMGWEGVYRHIRDLTPTASITVRESAGETLKSSIFHSWIHDTRDDRIAATRGHYVKLYHEFAGLGGDASFYKTEAEGQISRPITGGVSYSIAGRGGLLWGLNKPLLFSDRFQLGGPTSVRSFKANGLGPHDGADSVGGDIYYSVGASIISNIPNKPHWPIKTHAWVNAGRLDQVDRSRPLVDNVKDLLVKPCISAGVGLIYRFDPVRVEVNFGVPLVARSLMYEDISYSGDGGLYGELLKNRAFQLVTPGTSAAALTGWQALNGATISVIRESTAVSTALPNALQVRIPTGRTGTAGFANTGYSGIKVLSTWKYTASFYYRFPSSTGFNGNIVVGLQTTSGQVLASATVPVSGSQTTWRQATVELFPNATPGNNNNLFTISVDAASASGQTINFAMLSLFPPTFKNRANGMRVDLAEALAEIRPGLFRFPGGNNLEGQTVERRWQWRKTVGPMVDRPGRMGDWSYVNTDGLGLLEYLYWCEDLGAEPIMGVWAGYALGGTSVPENQLDPYIQEAIDQINFAIGDPARSSAAALRASLGRPEPFKLLYIEIGNEDFFAANSYVYRWRRFVTALQREFPQLRFIATTNPGNPVLAPAPTEYDVHVYQTPTWFAQNVFYYDSFQRNGTKYFEGEYAAISTNPNDLFGSPSNGRLVYPTVQSAVSEAAFMTGLERNADIVFAAAYAPLIGLFGTYRGDEYLSSTLPDRRGTTFWSVVRNRTSNEIIIKIANTGTSATPFTFVLPFNTVASTGTVQTLSGTATASNSPSNPNSIVPRTSSVATGKTFNFNAGPVSLNVITFVAY</sequence>